<dbReference type="Pfam" id="PF01809">
    <property type="entry name" value="YidD"/>
    <property type="match status" value="1"/>
</dbReference>
<feature type="region of interest" description="Disordered" evidence="2">
    <location>
        <begin position="60"/>
        <end position="81"/>
    </location>
</feature>
<dbReference type="Proteomes" id="UP000179344">
    <property type="component" value="Unassembled WGS sequence"/>
</dbReference>
<dbReference type="EMBL" id="MFST01000149">
    <property type="protein sequence ID" value="OGI42505.1"/>
    <property type="molecule type" value="Genomic_DNA"/>
</dbReference>
<dbReference type="SMART" id="SM01234">
    <property type="entry name" value="Haemolytic"/>
    <property type="match status" value="1"/>
</dbReference>
<accession>A0A1F6TBU1</accession>
<comment type="function">
    <text evidence="1">Could be involved in insertion of integral membrane proteins into the membrane.</text>
</comment>
<keyword evidence="1" id="KW-0472">Membrane</keyword>
<dbReference type="InterPro" id="IPR002696">
    <property type="entry name" value="Membr_insert_effic_factor_YidD"/>
</dbReference>
<reference evidence="3 4" key="1">
    <citation type="journal article" date="2016" name="Nat. Commun.">
        <title>Thousands of microbial genomes shed light on interconnected biogeochemical processes in an aquifer system.</title>
        <authorList>
            <person name="Anantharaman K."/>
            <person name="Brown C.T."/>
            <person name="Hug L.A."/>
            <person name="Sharon I."/>
            <person name="Castelle C.J."/>
            <person name="Probst A.J."/>
            <person name="Thomas B.C."/>
            <person name="Singh A."/>
            <person name="Wilkins M.J."/>
            <person name="Karaoz U."/>
            <person name="Brodie E.L."/>
            <person name="Williams K.H."/>
            <person name="Hubbard S.S."/>
            <person name="Banfield J.F."/>
        </authorList>
    </citation>
    <scope>NUCLEOTIDE SEQUENCE [LARGE SCALE GENOMIC DNA]</scope>
</reference>
<organism evidence="3 4">
    <name type="scientific">Candidatus Muproteobacteria bacterium RBG_16_65_31</name>
    <dbReference type="NCBI Taxonomy" id="1817759"/>
    <lineage>
        <taxon>Bacteria</taxon>
        <taxon>Pseudomonadati</taxon>
        <taxon>Pseudomonadota</taxon>
        <taxon>Candidatus Muproteobacteria</taxon>
    </lineage>
</organism>
<keyword evidence="1" id="KW-1003">Cell membrane</keyword>
<dbReference type="AlphaFoldDB" id="A0A1F6TBU1"/>
<gene>
    <name evidence="3" type="ORF">A2V92_02550</name>
</gene>
<dbReference type="PANTHER" id="PTHR33383:SF1">
    <property type="entry name" value="MEMBRANE PROTEIN INSERTION EFFICIENCY FACTOR-RELATED"/>
    <property type="match status" value="1"/>
</dbReference>
<comment type="subcellular location">
    <subcellularLocation>
        <location evidence="1">Cell membrane</location>
        <topology evidence="1">Peripheral membrane protein</topology>
        <orientation evidence="1">Cytoplasmic side</orientation>
    </subcellularLocation>
</comment>
<dbReference type="PANTHER" id="PTHR33383">
    <property type="entry name" value="MEMBRANE PROTEIN INSERTION EFFICIENCY FACTOR-RELATED"/>
    <property type="match status" value="1"/>
</dbReference>
<proteinExistence type="inferred from homology"/>
<name>A0A1F6TBU1_9PROT</name>
<dbReference type="GO" id="GO:0005886">
    <property type="term" value="C:plasma membrane"/>
    <property type="evidence" value="ECO:0007669"/>
    <property type="project" value="UniProtKB-SubCell"/>
</dbReference>
<evidence type="ECO:0000313" key="4">
    <source>
        <dbReference type="Proteomes" id="UP000179344"/>
    </source>
</evidence>
<protein>
    <recommendedName>
        <fullName evidence="1">Putative membrane protein insertion efficiency factor</fullName>
    </recommendedName>
</protein>
<comment type="similarity">
    <text evidence="1">Belongs to the UPF0161 family.</text>
</comment>
<dbReference type="HAMAP" id="MF_00386">
    <property type="entry name" value="UPF0161_YidD"/>
    <property type="match status" value="1"/>
</dbReference>
<dbReference type="NCBIfam" id="TIGR00278">
    <property type="entry name" value="membrane protein insertion efficiency factor YidD"/>
    <property type="match status" value="1"/>
</dbReference>
<sequence>MQKILIALIRAYRYLVSPLLGNNCRFHPSCSHYAQEAVAEHGAAKGLWLAARRIGRCHPWHEGGNDPVPPAAGRRARKAHG</sequence>
<comment type="caution">
    <text evidence="3">The sequence shown here is derived from an EMBL/GenBank/DDBJ whole genome shotgun (WGS) entry which is preliminary data.</text>
</comment>
<evidence type="ECO:0000313" key="3">
    <source>
        <dbReference type="EMBL" id="OGI42505.1"/>
    </source>
</evidence>
<evidence type="ECO:0000256" key="2">
    <source>
        <dbReference type="SAM" id="MobiDB-lite"/>
    </source>
</evidence>
<evidence type="ECO:0000256" key="1">
    <source>
        <dbReference type="HAMAP-Rule" id="MF_00386"/>
    </source>
</evidence>